<dbReference type="Pfam" id="PF03466">
    <property type="entry name" value="LysR_substrate"/>
    <property type="match status" value="1"/>
</dbReference>
<dbReference type="InterPro" id="IPR050176">
    <property type="entry name" value="LTTR"/>
</dbReference>
<dbReference type="SUPFAM" id="SSF53850">
    <property type="entry name" value="Periplasmic binding protein-like II"/>
    <property type="match status" value="1"/>
</dbReference>
<dbReference type="SUPFAM" id="SSF46785">
    <property type="entry name" value="Winged helix' DNA-binding domain"/>
    <property type="match status" value="1"/>
</dbReference>
<dbReference type="PROSITE" id="PS50931">
    <property type="entry name" value="HTH_LYSR"/>
    <property type="match status" value="1"/>
</dbReference>
<keyword evidence="4" id="KW-0804">Transcription</keyword>
<sequence>MNTRFLETFVAVANLGSFRAAAEQLNVSQATVSSRISTLETELRVSLFDREFHATRITVAGAMILDKAQEILSTERTLRNTLSDPAKAVGRVRLGLVSSVVHTWLCDLIEEVTRCYPRLELELTVEPTPNIAAAFERGALDMLLTTDDRHDETCVCADLPPLAMGWFGPEEMRDETLTLADVVTRPLITFTRNSRPHTNVLALFSERGLRPSIVHCITSMAAIARLTQRGLGIATLPLTSDLLGPELYPLNVDAQLPPLPLYCIWRRSSDAATYKAIADLARDCAKRQQSLPHDVHVTSSTKPITPP</sequence>
<comment type="caution">
    <text evidence="6">The sequence shown here is derived from an EMBL/GenBank/DDBJ whole genome shotgun (WGS) entry which is preliminary data.</text>
</comment>
<reference evidence="6 7" key="1">
    <citation type="submission" date="2024-03" db="EMBL/GenBank/DDBJ databases">
        <title>Community enrichment and isolation of bacterial strains for fucoidan degradation.</title>
        <authorList>
            <person name="Sichert A."/>
        </authorList>
    </citation>
    <scope>NUCLEOTIDE SEQUENCE [LARGE SCALE GENOMIC DNA]</scope>
    <source>
        <strain evidence="6 7">AS62</strain>
    </source>
</reference>
<dbReference type="CDD" id="cd05466">
    <property type="entry name" value="PBP2_LTTR_substrate"/>
    <property type="match status" value="1"/>
</dbReference>
<evidence type="ECO:0000256" key="1">
    <source>
        <dbReference type="ARBA" id="ARBA00009437"/>
    </source>
</evidence>
<dbReference type="PRINTS" id="PR00039">
    <property type="entry name" value="HTHLYSR"/>
</dbReference>
<keyword evidence="2" id="KW-0805">Transcription regulation</keyword>
<evidence type="ECO:0000313" key="7">
    <source>
        <dbReference type="Proteomes" id="UP001477870"/>
    </source>
</evidence>
<evidence type="ECO:0000256" key="2">
    <source>
        <dbReference type="ARBA" id="ARBA00023015"/>
    </source>
</evidence>
<dbReference type="Gene3D" id="1.10.10.10">
    <property type="entry name" value="Winged helix-like DNA-binding domain superfamily/Winged helix DNA-binding domain"/>
    <property type="match status" value="1"/>
</dbReference>
<dbReference type="PANTHER" id="PTHR30579:SF7">
    <property type="entry name" value="HTH-TYPE TRANSCRIPTIONAL REGULATOR LRHA-RELATED"/>
    <property type="match status" value="1"/>
</dbReference>
<gene>
    <name evidence="6" type="ORF">WNY59_02110</name>
</gene>
<dbReference type="Gene3D" id="3.40.190.10">
    <property type="entry name" value="Periplasmic binding protein-like II"/>
    <property type="match status" value="2"/>
</dbReference>
<dbReference type="RefSeq" id="WP_342846509.1">
    <property type="nucleotide sequence ID" value="NZ_JBBMQO010000001.1"/>
</dbReference>
<dbReference type="InterPro" id="IPR036390">
    <property type="entry name" value="WH_DNA-bd_sf"/>
</dbReference>
<feature type="domain" description="HTH lysR-type" evidence="5">
    <location>
        <begin position="1"/>
        <end position="58"/>
    </location>
</feature>
<keyword evidence="7" id="KW-1185">Reference proteome</keyword>
<protein>
    <submittedName>
        <fullName evidence="6">LysR family transcriptional regulator</fullName>
    </submittedName>
</protein>
<evidence type="ECO:0000256" key="4">
    <source>
        <dbReference type="ARBA" id="ARBA00023163"/>
    </source>
</evidence>
<dbReference type="PANTHER" id="PTHR30579">
    <property type="entry name" value="TRANSCRIPTIONAL REGULATOR"/>
    <property type="match status" value="1"/>
</dbReference>
<dbReference type="Pfam" id="PF00126">
    <property type="entry name" value="HTH_1"/>
    <property type="match status" value="1"/>
</dbReference>
<comment type="similarity">
    <text evidence="1">Belongs to the LysR transcriptional regulatory family.</text>
</comment>
<name>A0ABU9T2L6_9HYPH</name>
<proteinExistence type="inferred from homology"/>
<dbReference type="InterPro" id="IPR000847">
    <property type="entry name" value="LysR_HTH_N"/>
</dbReference>
<dbReference type="EMBL" id="JBBMQO010000001">
    <property type="protein sequence ID" value="MEM5500377.1"/>
    <property type="molecule type" value="Genomic_DNA"/>
</dbReference>
<accession>A0ABU9T2L6</accession>
<evidence type="ECO:0000313" key="6">
    <source>
        <dbReference type="EMBL" id="MEM5500377.1"/>
    </source>
</evidence>
<keyword evidence="3" id="KW-0238">DNA-binding</keyword>
<dbReference type="InterPro" id="IPR036388">
    <property type="entry name" value="WH-like_DNA-bd_sf"/>
</dbReference>
<evidence type="ECO:0000259" key="5">
    <source>
        <dbReference type="PROSITE" id="PS50931"/>
    </source>
</evidence>
<evidence type="ECO:0000256" key="3">
    <source>
        <dbReference type="ARBA" id="ARBA00023125"/>
    </source>
</evidence>
<dbReference type="InterPro" id="IPR005119">
    <property type="entry name" value="LysR_subst-bd"/>
</dbReference>
<dbReference type="Proteomes" id="UP001477870">
    <property type="component" value="Unassembled WGS sequence"/>
</dbReference>
<organism evidence="6 7">
    <name type="scientific">Ahrensia kielensis</name>
    <dbReference type="NCBI Taxonomy" id="76980"/>
    <lineage>
        <taxon>Bacteria</taxon>
        <taxon>Pseudomonadati</taxon>
        <taxon>Pseudomonadota</taxon>
        <taxon>Alphaproteobacteria</taxon>
        <taxon>Hyphomicrobiales</taxon>
        <taxon>Ahrensiaceae</taxon>
        <taxon>Ahrensia</taxon>
    </lineage>
</organism>